<organism evidence="1 2">
    <name type="scientific">Arctium lappa</name>
    <name type="common">Greater burdock</name>
    <name type="synonym">Lappa major</name>
    <dbReference type="NCBI Taxonomy" id="4217"/>
    <lineage>
        <taxon>Eukaryota</taxon>
        <taxon>Viridiplantae</taxon>
        <taxon>Streptophyta</taxon>
        <taxon>Embryophyta</taxon>
        <taxon>Tracheophyta</taxon>
        <taxon>Spermatophyta</taxon>
        <taxon>Magnoliopsida</taxon>
        <taxon>eudicotyledons</taxon>
        <taxon>Gunneridae</taxon>
        <taxon>Pentapetalae</taxon>
        <taxon>asterids</taxon>
        <taxon>campanulids</taxon>
        <taxon>Asterales</taxon>
        <taxon>Asteraceae</taxon>
        <taxon>Carduoideae</taxon>
        <taxon>Cardueae</taxon>
        <taxon>Arctiinae</taxon>
        <taxon>Arctium</taxon>
    </lineage>
</organism>
<protein>
    <submittedName>
        <fullName evidence="1">Uncharacterized protein</fullName>
    </submittedName>
</protein>
<proteinExistence type="predicted"/>
<reference evidence="1 2" key="2">
    <citation type="journal article" date="2022" name="Mol. Ecol. Resour.">
        <title>The genomes of chicory, endive, great burdock and yacon provide insights into Asteraceae paleo-polyploidization history and plant inulin production.</title>
        <authorList>
            <person name="Fan W."/>
            <person name="Wang S."/>
            <person name="Wang H."/>
            <person name="Wang A."/>
            <person name="Jiang F."/>
            <person name="Liu H."/>
            <person name="Zhao H."/>
            <person name="Xu D."/>
            <person name="Zhang Y."/>
        </authorList>
    </citation>
    <scope>NUCLEOTIDE SEQUENCE [LARGE SCALE GENOMIC DNA]</scope>
    <source>
        <strain evidence="2">cv. Niubang</strain>
    </source>
</reference>
<keyword evidence="2" id="KW-1185">Reference proteome</keyword>
<dbReference type="Proteomes" id="UP001055879">
    <property type="component" value="Linkage Group LG09"/>
</dbReference>
<evidence type="ECO:0000313" key="1">
    <source>
        <dbReference type="EMBL" id="KAI3701868.1"/>
    </source>
</evidence>
<evidence type="ECO:0000313" key="2">
    <source>
        <dbReference type="Proteomes" id="UP001055879"/>
    </source>
</evidence>
<dbReference type="EMBL" id="CM042055">
    <property type="protein sequence ID" value="KAI3701868.1"/>
    <property type="molecule type" value="Genomic_DNA"/>
</dbReference>
<accession>A0ACB8ZXF6</accession>
<reference evidence="2" key="1">
    <citation type="journal article" date="2022" name="Mol. Ecol. Resour.">
        <title>The genomes of chicory, endive, great burdock and yacon provide insights into Asteraceae palaeo-polyploidization history and plant inulin production.</title>
        <authorList>
            <person name="Fan W."/>
            <person name="Wang S."/>
            <person name="Wang H."/>
            <person name="Wang A."/>
            <person name="Jiang F."/>
            <person name="Liu H."/>
            <person name="Zhao H."/>
            <person name="Xu D."/>
            <person name="Zhang Y."/>
        </authorList>
    </citation>
    <scope>NUCLEOTIDE SEQUENCE [LARGE SCALE GENOMIC DNA]</scope>
    <source>
        <strain evidence="2">cv. Niubang</strain>
    </source>
</reference>
<sequence>MDSSSVSSLLIPKDSHPKPDHNMKKNVIASIMASPLCVASFKEDTYHHPTLKSSKKKELQEPRDLLISTSNDQQPIWGIPRLPTQKSDVVLLKFLRAREFRVQDSLTMLLKCLSWRKDFGADSIFEEDLGFKELQGVVAYMNGFDRESHPVCCNAYGIFKNKEMYEKLFGDDEKLQMLWVFSFIPTHQVRYKERNTNRV</sequence>
<name>A0ACB8ZXF6_ARCLA</name>
<comment type="caution">
    <text evidence="1">The sequence shown here is derived from an EMBL/GenBank/DDBJ whole genome shotgun (WGS) entry which is preliminary data.</text>
</comment>
<gene>
    <name evidence="1" type="ORF">L6452_27287</name>
</gene>